<proteinExistence type="inferred from homology"/>
<protein>
    <recommendedName>
        <fullName evidence="2">Phosphoribosyltransferase domain-containing protein</fullName>
    </recommendedName>
</protein>
<gene>
    <name evidence="3" type="ORF">CHCC16736_4124</name>
</gene>
<dbReference type="Proteomes" id="UP000435910">
    <property type="component" value="Unassembled WGS sequence"/>
</dbReference>
<organism evidence="3 4">
    <name type="scientific">Bacillus licheniformis</name>
    <dbReference type="NCBI Taxonomy" id="1402"/>
    <lineage>
        <taxon>Bacteria</taxon>
        <taxon>Bacillati</taxon>
        <taxon>Bacillota</taxon>
        <taxon>Bacilli</taxon>
        <taxon>Bacillales</taxon>
        <taxon>Bacillaceae</taxon>
        <taxon>Bacillus</taxon>
    </lineage>
</organism>
<dbReference type="PANTHER" id="PTHR47505:SF1">
    <property type="entry name" value="DNA UTILIZATION PROTEIN YHGH"/>
    <property type="match status" value="1"/>
</dbReference>
<dbReference type="EMBL" id="NILC01000004">
    <property type="protein sequence ID" value="TWL33312.1"/>
    <property type="molecule type" value="Genomic_DNA"/>
</dbReference>
<dbReference type="InterPro" id="IPR051910">
    <property type="entry name" value="ComF/GntX_DNA_util-trans"/>
</dbReference>
<dbReference type="InterPro" id="IPR000836">
    <property type="entry name" value="PRTase_dom"/>
</dbReference>
<feature type="domain" description="Phosphoribosyltransferase" evidence="2">
    <location>
        <begin position="287"/>
        <end position="336"/>
    </location>
</feature>
<comment type="caution">
    <text evidence="3">The sequence shown here is derived from an EMBL/GenBank/DDBJ whole genome shotgun (WGS) entry which is preliminary data.</text>
</comment>
<accession>A0A8B5YHS2</accession>
<dbReference type="Pfam" id="PF00156">
    <property type="entry name" value="Pribosyltran"/>
    <property type="match status" value="1"/>
</dbReference>
<reference evidence="3 4" key="1">
    <citation type="submission" date="2019-06" db="EMBL/GenBank/DDBJ databases">
        <title>Genome sequence analysis of &gt;100 Bacillus licheniformis strains suggests intrinsic resistance to this species.</title>
        <authorList>
            <person name="Wels M."/>
            <person name="Siezen R.J."/>
            <person name="Johansen E."/>
            <person name="Stuer-Lauridsen B."/>
            <person name="Bjerre K."/>
            <person name="Nielsen B.K.K."/>
        </authorList>
    </citation>
    <scope>NUCLEOTIDE SEQUENCE [LARGE SCALE GENOMIC DNA]</scope>
    <source>
        <strain evidence="3 4">BAC-16736</strain>
    </source>
</reference>
<name>A0A8B5YHS2_BACLI</name>
<dbReference type="PANTHER" id="PTHR47505">
    <property type="entry name" value="DNA UTILIZATION PROTEIN YHGH"/>
    <property type="match status" value="1"/>
</dbReference>
<evidence type="ECO:0000313" key="3">
    <source>
        <dbReference type="EMBL" id="TWL33312.1"/>
    </source>
</evidence>
<dbReference type="Gene3D" id="3.40.50.2020">
    <property type="match status" value="1"/>
</dbReference>
<comment type="similarity">
    <text evidence="1">Belongs to the ComF/GntX family.</text>
</comment>
<dbReference type="AlphaFoldDB" id="A0A8B5YHS2"/>
<sequence length="414" mass="47912">MFIKTTEVKNLIVYTKSFTEEEIKTIKEELSHFEIYFLIPIGESIPFFLSDNKVLTEEQNHRYFDYQNLIQNLVNESNVKSCHWVMISKDIEQIKIAIKQPIGTLLVSNTELQYEDIGFMPDLKVPNVNQIKDFLNTKIGYFAEVCSTIISKDNQSYGDSGVYFDFNVAREGFVFKVIALGRYFKTTHEYFNCHQLSKRITRSKFDFKIEEKLFFVLYNSVISMIKNQKPIDGVTRVPSRPSKEDRFRDLVQMISDSNNINNYSDILLCTTDYSPHKELASNQRFENVRGVFSVNQSIDGEHIVVIDDVIASGATLFEVAKTLYLRGAREVTAVVLGVNQFSNGFTSNDIFCPQCRGKMKLKINSKENTAFYGCENYNEFKCRYSEEFIEGWHNILEQNCINVNLEGNDDSLFF</sequence>
<evidence type="ECO:0000313" key="4">
    <source>
        <dbReference type="Proteomes" id="UP000435910"/>
    </source>
</evidence>
<dbReference type="SUPFAM" id="SSF53271">
    <property type="entry name" value="PRTase-like"/>
    <property type="match status" value="1"/>
</dbReference>
<dbReference type="InterPro" id="IPR029057">
    <property type="entry name" value="PRTase-like"/>
</dbReference>
<dbReference type="CDD" id="cd06223">
    <property type="entry name" value="PRTases_typeI"/>
    <property type="match status" value="1"/>
</dbReference>
<dbReference type="RefSeq" id="WP_061565936.1">
    <property type="nucleotide sequence ID" value="NZ_CAMFKN010000001.1"/>
</dbReference>
<evidence type="ECO:0000256" key="1">
    <source>
        <dbReference type="ARBA" id="ARBA00008007"/>
    </source>
</evidence>
<evidence type="ECO:0000259" key="2">
    <source>
        <dbReference type="Pfam" id="PF00156"/>
    </source>
</evidence>